<name>A0A4P6K0A3_KTERU</name>
<dbReference type="OrthoDB" id="10000522at2"/>
<keyword evidence="2" id="KW-1185">Reference proteome</keyword>
<evidence type="ECO:0000313" key="2">
    <source>
        <dbReference type="Proteomes" id="UP000290365"/>
    </source>
</evidence>
<accession>A0A4P6K0A3</accession>
<sequence length="135" mass="15584">MPTKTDFTRTTFRISIDIEASIDAEPETGVESNPELARQFYHAFLQRLQAHPQLLSQLLRATAVEELKQAEKMLKLEYGWGKISDHELLKPIIEELEPEAQDYFSEEIDTGVTVYYFEGCQAEVKRFQMSELPAQ</sequence>
<dbReference type="Proteomes" id="UP000290365">
    <property type="component" value="Chromosome"/>
</dbReference>
<dbReference type="EMBL" id="CP035758">
    <property type="protein sequence ID" value="QBD81050.1"/>
    <property type="molecule type" value="Genomic_DNA"/>
</dbReference>
<organism evidence="1 2">
    <name type="scientific">Ktedonosporobacter rubrisoli</name>
    <dbReference type="NCBI Taxonomy" id="2509675"/>
    <lineage>
        <taxon>Bacteria</taxon>
        <taxon>Bacillati</taxon>
        <taxon>Chloroflexota</taxon>
        <taxon>Ktedonobacteria</taxon>
        <taxon>Ktedonobacterales</taxon>
        <taxon>Ktedonosporobacteraceae</taxon>
        <taxon>Ktedonosporobacter</taxon>
    </lineage>
</organism>
<gene>
    <name evidence="1" type="ORF">EPA93_35805</name>
</gene>
<protein>
    <submittedName>
        <fullName evidence="1">Uncharacterized protein</fullName>
    </submittedName>
</protein>
<proteinExistence type="predicted"/>
<dbReference type="KEGG" id="kbs:EPA93_35805"/>
<reference evidence="1 2" key="1">
    <citation type="submission" date="2019-01" db="EMBL/GenBank/DDBJ databases">
        <title>Ktedonosporobacter rubrisoli SCAWS-G2.</title>
        <authorList>
            <person name="Huang Y."/>
            <person name="Yan B."/>
        </authorList>
    </citation>
    <scope>NUCLEOTIDE SEQUENCE [LARGE SCALE GENOMIC DNA]</scope>
    <source>
        <strain evidence="1 2">SCAWS-G2</strain>
    </source>
</reference>
<dbReference type="RefSeq" id="WP_129892112.1">
    <property type="nucleotide sequence ID" value="NZ_CP035758.1"/>
</dbReference>
<dbReference type="AlphaFoldDB" id="A0A4P6K0A3"/>
<evidence type="ECO:0000313" key="1">
    <source>
        <dbReference type="EMBL" id="QBD81050.1"/>
    </source>
</evidence>